<keyword evidence="4" id="KW-1185">Reference proteome</keyword>
<dbReference type="RefSeq" id="WP_194105946.1">
    <property type="nucleotide sequence ID" value="NZ_JADFFM010000001.1"/>
</dbReference>
<dbReference type="Gene3D" id="1.10.1040.20">
    <property type="entry name" value="ProC-like, C-terminal domain"/>
    <property type="match status" value="1"/>
</dbReference>
<dbReference type="Proteomes" id="UP000632774">
    <property type="component" value="Unassembled WGS sequence"/>
</dbReference>
<dbReference type="InterPro" id="IPR036291">
    <property type="entry name" value="NAD(P)-bd_dom_sf"/>
</dbReference>
<name>A0ABR9XHW3_9SPHI</name>
<dbReference type="Pfam" id="PF03807">
    <property type="entry name" value="F420_oxidored"/>
    <property type="match status" value="1"/>
</dbReference>
<dbReference type="PANTHER" id="PTHR40459">
    <property type="entry name" value="CONSERVED HYPOTHETICAL ALANINE AND LEUCINE RICH PROTEIN"/>
    <property type="match status" value="1"/>
</dbReference>
<dbReference type="InterPro" id="IPR028939">
    <property type="entry name" value="P5C_Rdtase_cat_N"/>
</dbReference>
<dbReference type="Pfam" id="PF10728">
    <property type="entry name" value="DUF2520"/>
    <property type="match status" value="1"/>
</dbReference>
<evidence type="ECO:0000259" key="2">
    <source>
        <dbReference type="Pfam" id="PF10728"/>
    </source>
</evidence>
<feature type="domain" description="Pyrroline-5-carboxylate reductase catalytic N-terminal" evidence="1">
    <location>
        <begin position="2"/>
        <end position="79"/>
    </location>
</feature>
<dbReference type="SUPFAM" id="SSF51735">
    <property type="entry name" value="NAD(P)-binding Rossmann-fold domains"/>
    <property type="match status" value="1"/>
</dbReference>
<dbReference type="EMBL" id="JADFFM010000001">
    <property type="protein sequence ID" value="MBE9666598.1"/>
    <property type="molecule type" value="Genomic_DNA"/>
</dbReference>
<dbReference type="InterPro" id="IPR037108">
    <property type="entry name" value="TM1727-like_C_sf"/>
</dbReference>
<reference evidence="3 4" key="1">
    <citation type="submission" date="2020-10" db="EMBL/GenBank/DDBJ databases">
        <title>Mucilaginibacter mali sp. nov., isolated from rhizosphere soil of apple orchard.</title>
        <authorList>
            <person name="Lee J.-S."/>
            <person name="Kim H.S."/>
            <person name="Kim J.-S."/>
        </authorList>
    </citation>
    <scope>NUCLEOTIDE SEQUENCE [LARGE SCALE GENOMIC DNA]</scope>
    <source>
        <strain evidence="3 4">KCTC 23157</strain>
    </source>
</reference>
<gene>
    <name evidence="3" type="ORF">IRJ18_09520</name>
</gene>
<evidence type="ECO:0000313" key="4">
    <source>
        <dbReference type="Proteomes" id="UP000632774"/>
    </source>
</evidence>
<evidence type="ECO:0000313" key="3">
    <source>
        <dbReference type="EMBL" id="MBE9666598.1"/>
    </source>
</evidence>
<dbReference type="InterPro" id="IPR018931">
    <property type="entry name" value="DUF2520"/>
</dbReference>
<evidence type="ECO:0000259" key="1">
    <source>
        <dbReference type="Pfam" id="PF03807"/>
    </source>
</evidence>
<sequence>MRITLIGSGNVATHLGAALKNAGHYIVQVYSRNLQHAALLAYHIKAEAIDNLQQIDPNTDIFIISVKDDAIESIVKHLAPLNKLILHTSGSTDIKVLLQYRAQAGVFYPLQTFSRNKEVNFREVPLCIEGANAGITQQIKELAQTVSNNVYEVDSLQRRILHLAAVFACNFPNYLYSVAQNLLAQHNLDFDMLKPLITETADKVQQQLPTDVQTGPAVRNDELTMNKHLEMLQDQPLLQQLYQLLSQGIIKMDKGSNADK</sequence>
<dbReference type="SUPFAM" id="SSF48179">
    <property type="entry name" value="6-phosphogluconate dehydrogenase C-terminal domain-like"/>
    <property type="match status" value="1"/>
</dbReference>
<comment type="caution">
    <text evidence="3">The sequence shown here is derived from an EMBL/GenBank/DDBJ whole genome shotgun (WGS) entry which is preliminary data.</text>
</comment>
<protein>
    <submittedName>
        <fullName evidence="3">DUF2520 domain-containing protein</fullName>
    </submittedName>
</protein>
<dbReference type="PANTHER" id="PTHR40459:SF1">
    <property type="entry name" value="CONSERVED HYPOTHETICAL ALANINE AND LEUCINE RICH PROTEIN"/>
    <property type="match status" value="1"/>
</dbReference>
<dbReference type="Gene3D" id="3.40.50.720">
    <property type="entry name" value="NAD(P)-binding Rossmann-like Domain"/>
    <property type="match status" value="1"/>
</dbReference>
<accession>A0ABR9XHW3</accession>
<dbReference type="InterPro" id="IPR008927">
    <property type="entry name" value="6-PGluconate_DH-like_C_sf"/>
</dbReference>
<feature type="domain" description="DUF2520" evidence="2">
    <location>
        <begin position="124"/>
        <end position="247"/>
    </location>
</feature>
<proteinExistence type="predicted"/>
<organism evidence="3 4">
    <name type="scientific">Mucilaginibacter boryungensis</name>
    <dbReference type="NCBI Taxonomy" id="768480"/>
    <lineage>
        <taxon>Bacteria</taxon>
        <taxon>Pseudomonadati</taxon>
        <taxon>Bacteroidota</taxon>
        <taxon>Sphingobacteriia</taxon>
        <taxon>Sphingobacteriales</taxon>
        <taxon>Sphingobacteriaceae</taxon>
        <taxon>Mucilaginibacter</taxon>
    </lineage>
</organism>